<comment type="caution">
    <text evidence="1">The sequence shown here is derived from an EMBL/GenBank/DDBJ whole genome shotgun (WGS) entry which is preliminary data.</text>
</comment>
<evidence type="ECO:0000313" key="2">
    <source>
        <dbReference type="Proteomes" id="UP001175228"/>
    </source>
</evidence>
<gene>
    <name evidence="1" type="ORF">EDD18DRAFT_1102651</name>
</gene>
<name>A0AA39QAG0_9AGAR</name>
<dbReference type="Proteomes" id="UP001175228">
    <property type="component" value="Unassembled WGS sequence"/>
</dbReference>
<evidence type="ECO:0000313" key="1">
    <source>
        <dbReference type="EMBL" id="KAK0499277.1"/>
    </source>
</evidence>
<keyword evidence="2" id="KW-1185">Reference proteome</keyword>
<protein>
    <submittedName>
        <fullName evidence="1">Uncharacterized protein</fullName>
    </submittedName>
</protein>
<proteinExistence type="predicted"/>
<accession>A0AA39QAG0</accession>
<sequence length="208" mass="23973">MSHSIWMHRTSRMRSLNEHSLYLHNKKHLSLEVLSDPRFWGFLVGWGRRCAPFQYTPGNRKENWRPSWEQVMTNKANAPHFGGYPGGVNRRNNRGADFYMGYRIGGNVRGLSEVSNQPVPRQGEVVFNDANGATHTLKILADHMYPIPGGFYTLLGCNGMLSNPDRWVIGRTREDGRFEKLSVFRSADDEEARLYFLTFAKQARTFVF</sequence>
<dbReference type="EMBL" id="JAUEPU010000009">
    <property type="protein sequence ID" value="KAK0499277.1"/>
    <property type="molecule type" value="Genomic_DNA"/>
</dbReference>
<organism evidence="1 2">
    <name type="scientific">Armillaria luteobubalina</name>
    <dbReference type="NCBI Taxonomy" id="153913"/>
    <lineage>
        <taxon>Eukaryota</taxon>
        <taxon>Fungi</taxon>
        <taxon>Dikarya</taxon>
        <taxon>Basidiomycota</taxon>
        <taxon>Agaricomycotina</taxon>
        <taxon>Agaricomycetes</taxon>
        <taxon>Agaricomycetidae</taxon>
        <taxon>Agaricales</taxon>
        <taxon>Marasmiineae</taxon>
        <taxon>Physalacriaceae</taxon>
        <taxon>Armillaria</taxon>
    </lineage>
</organism>
<dbReference type="AlphaFoldDB" id="A0AA39QAG0"/>
<reference evidence="1" key="1">
    <citation type="submission" date="2023-06" db="EMBL/GenBank/DDBJ databases">
        <authorList>
            <consortium name="Lawrence Berkeley National Laboratory"/>
            <person name="Ahrendt S."/>
            <person name="Sahu N."/>
            <person name="Indic B."/>
            <person name="Wong-Bajracharya J."/>
            <person name="Merenyi Z."/>
            <person name="Ke H.-M."/>
            <person name="Monk M."/>
            <person name="Kocsube S."/>
            <person name="Drula E."/>
            <person name="Lipzen A."/>
            <person name="Balint B."/>
            <person name="Henrissat B."/>
            <person name="Andreopoulos B."/>
            <person name="Martin F.M."/>
            <person name="Harder C.B."/>
            <person name="Rigling D."/>
            <person name="Ford K.L."/>
            <person name="Foster G.D."/>
            <person name="Pangilinan J."/>
            <person name="Papanicolaou A."/>
            <person name="Barry K."/>
            <person name="LaButti K."/>
            <person name="Viragh M."/>
            <person name="Koriabine M."/>
            <person name="Yan M."/>
            <person name="Riley R."/>
            <person name="Champramary S."/>
            <person name="Plett K.L."/>
            <person name="Tsai I.J."/>
            <person name="Slot J."/>
            <person name="Sipos G."/>
            <person name="Plett J."/>
            <person name="Nagy L.G."/>
            <person name="Grigoriev I.V."/>
        </authorList>
    </citation>
    <scope>NUCLEOTIDE SEQUENCE</scope>
    <source>
        <strain evidence="1">HWK02</strain>
    </source>
</reference>